<name>A0A5B7H210_PORTR</name>
<evidence type="ECO:0000313" key="3">
    <source>
        <dbReference type="Proteomes" id="UP000324222"/>
    </source>
</evidence>
<sequence>MMSKTGLTVMKCCTQTAPEEDDDDDPLPPRPSFTTVRGGIEAALEFCEHPNSNAELQSYAQTLKVIREAIIRMHSKWPLWQTRLDSFFKSTTPLPHPSATLASRPSSEDSTDSP</sequence>
<proteinExistence type="predicted"/>
<reference evidence="2 3" key="1">
    <citation type="submission" date="2019-05" db="EMBL/GenBank/DDBJ databases">
        <title>Another draft genome of Portunus trituberculatus and its Hox gene families provides insights of decapod evolution.</title>
        <authorList>
            <person name="Jeong J.-H."/>
            <person name="Song I."/>
            <person name="Kim S."/>
            <person name="Choi T."/>
            <person name="Kim D."/>
            <person name="Ryu S."/>
            <person name="Kim W."/>
        </authorList>
    </citation>
    <scope>NUCLEOTIDE SEQUENCE [LARGE SCALE GENOMIC DNA]</scope>
    <source>
        <tissue evidence="2">Muscle</tissue>
    </source>
</reference>
<feature type="region of interest" description="Disordered" evidence="1">
    <location>
        <begin position="91"/>
        <end position="114"/>
    </location>
</feature>
<dbReference type="AlphaFoldDB" id="A0A5B7H210"/>
<gene>
    <name evidence="2" type="ORF">E2C01_057766</name>
</gene>
<dbReference type="EMBL" id="VSRR010021102">
    <property type="protein sequence ID" value="MPC63665.1"/>
    <property type="molecule type" value="Genomic_DNA"/>
</dbReference>
<dbReference type="Proteomes" id="UP000324222">
    <property type="component" value="Unassembled WGS sequence"/>
</dbReference>
<evidence type="ECO:0000256" key="1">
    <source>
        <dbReference type="SAM" id="MobiDB-lite"/>
    </source>
</evidence>
<evidence type="ECO:0000313" key="2">
    <source>
        <dbReference type="EMBL" id="MPC63665.1"/>
    </source>
</evidence>
<protein>
    <submittedName>
        <fullName evidence="2">Uncharacterized protein</fullName>
    </submittedName>
</protein>
<organism evidence="2 3">
    <name type="scientific">Portunus trituberculatus</name>
    <name type="common">Swimming crab</name>
    <name type="synonym">Neptunus trituberculatus</name>
    <dbReference type="NCBI Taxonomy" id="210409"/>
    <lineage>
        <taxon>Eukaryota</taxon>
        <taxon>Metazoa</taxon>
        <taxon>Ecdysozoa</taxon>
        <taxon>Arthropoda</taxon>
        <taxon>Crustacea</taxon>
        <taxon>Multicrustacea</taxon>
        <taxon>Malacostraca</taxon>
        <taxon>Eumalacostraca</taxon>
        <taxon>Eucarida</taxon>
        <taxon>Decapoda</taxon>
        <taxon>Pleocyemata</taxon>
        <taxon>Brachyura</taxon>
        <taxon>Eubrachyura</taxon>
        <taxon>Portunoidea</taxon>
        <taxon>Portunidae</taxon>
        <taxon>Portuninae</taxon>
        <taxon>Portunus</taxon>
    </lineage>
</organism>
<keyword evidence="3" id="KW-1185">Reference proteome</keyword>
<comment type="caution">
    <text evidence="2">The sequence shown here is derived from an EMBL/GenBank/DDBJ whole genome shotgun (WGS) entry which is preliminary data.</text>
</comment>
<accession>A0A5B7H210</accession>
<feature type="region of interest" description="Disordered" evidence="1">
    <location>
        <begin position="1"/>
        <end position="31"/>
    </location>
</feature>